<reference evidence="2" key="2">
    <citation type="submission" date="2020-08" db="EMBL/GenBank/DDBJ databases">
        <authorList>
            <person name="Chen M."/>
            <person name="Teng W."/>
            <person name="Zhao L."/>
            <person name="Hu C."/>
            <person name="Zhou Y."/>
            <person name="Han B."/>
            <person name="Song L."/>
            <person name="Shu W."/>
        </authorList>
    </citation>
    <scope>NUCLEOTIDE SEQUENCE</scope>
    <source>
        <strain evidence="2">FACHB-1277</strain>
    </source>
</reference>
<gene>
    <name evidence="2" type="ORF">H6F44_19380</name>
</gene>
<name>A0A926UVY4_9CYAN</name>
<proteinExistence type="predicted"/>
<keyword evidence="1" id="KW-0732">Signal</keyword>
<evidence type="ECO:0000256" key="1">
    <source>
        <dbReference type="SAM" id="SignalP"/>
    </source>
</evidence>
<reference evidence="2" key="1">
    <citation type="journal article" date="2015" name="ISME J.">
        <title>Draft Genome Sequence of Streptomyces incarnatus NRRL8089, which Produces the Nucleoside Antibiotic Sinefungin.</title>
        <authorList>
            <person name="Oshima K."/>
            <person name="Hattori M."/>
            <person name="Shimizu H."/>
            <person name="Fukuda K."/>
            <person name="Nemoto M."/>
            <person name="Inagaki K."/>
            <person name="Tamura T."/>
        </authorList>
    </citation>
    <scope>NUCLEOTIDE SEQUENCE</scope>
    <source>
        <strain evidence="2">FACHB-1277</strain>
    </source>
</reference>
<sequence length="448" mass="50178">MIFSRNFLSISCFAALFWGAWGAIALPQAMSAAEITSGQVSAQNDLARLVQQATSQDQPTSQGAIAKLREFKDAGVEAFWLTHRRDLPNNPQLRAILDAICQQKDCDASRLYWHRDLETAKVAAQESGKPILSLRLLGNLGDELSCANSRFFRAALYPNAAVSQLLRDRFVLHWQSERPVPKVTIDFGDGRKLEQTLTGNSIHYILDQDGRPIEAIPGLYGPQAFLTHLKDAEALMRSLSSEDANLRRKVLADYHRDRLTKLEKNWQSDLSRLRLPNQPLLSASEIPPVASAMLASRLTIGKAMVELPTLSRTAIEPLAEANPSSQFAKLSDSDWARLARLYQNRVYLDQGSLSVMQRKLSANASMPMVVRSFERAIAQDTVRNEYIFHAQIHHWFANDEFTNSPNALTALNRRVYDQLFLTPASDPWLGLVNGNIYTGIYTGINKQD</sequence>
<organism evidence="2 3">
    <name type="scientific">Pseudanabaena cinerea FACHB-1277</name>
    <dbReference type="NCBI Taxonomy" id="2949581"/>
    <lineage>
        <taxon>Bacteria</taxon>
        <taxon>Bacillati</taxon>
        <taxon>Cyanobacteriota</taxon>
        <taxon>Cyanophyceae</taxon>
        <taxon>Pseudanabaenales</taxon>
        <taxon>Pseudanabaenaceae</taxon>
        <taxon>Pseudanabaena</taxon>
        <taxon>Pseudanabaena cinerea</taxon>
    </lineage>
</organism>
<accession>A0A926UVY4</accession>
<dbReference type="AlphaFoldDB" id="A0A926UVY4"/>
<keyword evidence="3" id="KW-1185">Reference proteome</keyword>
<feature type="chain" id="PRO_5037610027" evidence="1">
    <location>
        <begin position="26"/>
        <end position="448"/>
    </location>
</feature>
<feature type="signal peptide" evidence="1">
    <location>
        <begin position="1"/>
        <end position="25"/>
    </location>
</feature>
<comment type="caution">
    <text evidence="2">The sequence shown here is derived from an EMBL/GenBank/DDBJ whole genome shotgun (WGS) entry which is preliminary data.</text>
</comment>
<dbReference type="Proteomes" id="UP000631421">
    <property type="component" value="Unassembled WGS sequence"/>
</dbReference>
<dbReference type="EMBL" id="JACJPY010000092">
    <property type="protein sequence ID" value="MBD2152261.1"/>
    <property type="molecule type" value="Genomic_DNA"/>
</dbReference>
<evidence type="ECO:0000313" key="3">
    <source>
        <dbReference type="Proteomes" id="UP000631421"/>
    </source>
</evidence>
<evidence type="ECO:0000313" key="2">
    <source>
        <dbReference type="EMBL" id="MBD2152261.1"/>
    </source>
</evidence>
<dbReference type="RefSeq" id="WP_190352669.1">
    <property type="nucleotide sequence ID" value="NZ_JACJPY010000092.1"/>
</dbReference>
<protein>
    <submittedName>
        <fullName evidence="2">Uncharacterized protein</fullName>
    </submittedName>
</protein>